<organism evidence="1 2">
    <name type="scientific">Sphaerotilus phage vB_SnaP-R1</name>
    <dbReference type="NCBI Taxonomy" id="2696336"/>
    <lineage>
        <taxon>Viruses</taxon>
        <taxon>Duplodnaviria</taxon>
        <taxon>Heunggongvirae</taxon>
        <taxon>Uroviricota</taxon>
        <taxon>Caudoviricetes</taxon>
        <taxon>Autographivirales</taxon>
        <taxon>Autoscriptoviridae</taxon>
        <taxon>Natansvirus</taxon>
        <taxon>Natansvirus SnaPR1</taxon>
    </lineage>
</organism>
<evidence type="ECO:0000313" key="2">
    <source>
        <dbReference type="Proteomes" id="UP000464416"/>
    </source>
</evidence>
<name>A0A6B9SUZ5_9CAUD</name>
<dbReference type="EMBL" id="MN844877">
    <property type="protein sequence ID" value="QHJ75331.1"/>
    <property type="molecule type" value="Genomic_DNA"/>
</dbReference>
<sequence length="198" mass="22162">MHAERMIRGITWQGKKELYAVLLRDLKRTDTTEQDLRHEYDKYRRAELMQAHGASERQIETMLKESDEMNTHRASAPWLEPAVAPKAPTPPCPAPCNRAADPAERVALIQQELAEAEAALAAKNERDALAAKIDAEIALAEATRTLLADIRILRLTNNQTHRRKEFATYRKELAALAASYDVKIVLVGDKSAAVLVLN</sequence>
<keyword evidence="2" id="KW-1185">Reference proteome</keyword>
<reference evidence="1 2" key="1">
    <citation type="submission" date="2019-12" db="EMBL/GenBank/DDBJ databases">
        <title>The first sequenced Sphaerotilus natans bacteriophage genome is one of a kind - characterization and potential to control this filamentous bacterium in WWTP.</title>
        <authorList>
            <person name="Ferreira R."/>
            <person name="Amado R."/>
            <person name="Padrao J."/>
            <person name="Ferreira V."/>
            <person name="Dias N.M."/>
            <person name="Melo L.D.R."/>
            <person name="Azeredo J."/>
            <person name="Santos S.B."/>
            <person name="Nicolau A."/>
        </authorList>
    </citation>
    <scope>NUCLEOTIDE SEQUENCE [LARGE SCALE GENOMIC DNA]</scope>
</reference>
<dbReference type="Proteomes" id="UP000464416">
    <property type="component" value="Segment"/>
</dbReference>
<protein>
    <submittedName>
        <fullName evidence="1">Uncharacterized protein</fullName>
    </submittedName>
</protein>
<accession>A0A6B9SUZ5</accession>
<evidence type="ECO:0000313" key="1">
    <source>
        <dbReference type="EMBL" id="QHJ75331.1"/>
    </source>
</evidence>
<gene>
    <name evidence="1" type="ORF">SnaR1_gp7</name>
</gene>
<proteinExistence type="predicted"/>